<sequence length="416" mass="45863">MYQFIGGTISSVGKYVKKYNFPTQIILADTEFSIYYDLVLHGRFANESGASQWVEPGMAGFGFGTIGPAILGKTSSLLRSVIDRAIKIPDLASTAAMHFLQGIGIEGGTSTGTNFVASLSLAAKESTKTTPSKIKIVTLLADSSHYYEQTYLNRTWIGANFQPHGGLPLIKFNKLKMVKSARTLHYNIKTTDRQKTYDFYVKQLGMKVLRHEEFDKSCDAGCNAKGGDEWSKGVLIQTQKTIQADKDPEGFPLTLENVANVPSNPVIKVTFYVDSLQKALDFWVGLLEMGVISQTNDRAVLSFGEGQTYLELAAKGVPIKRESASGRIAFSIPESDLLPLQSRVQSYDESRIHTTLTELETPGKATVKVVVLTDPNGHEICFVGDEKFRELSKVDPKADELYREAIKKESCKKCNA</sequence>
<organism evidence="1 2">
    <name type="scientific">Panagrolaimus sp. ES5</name>
    <dbReference type="NCBI Taxonomy" id="591445"/>
    <lineage>
        <taxon>Eukaryota</taxon>
        <taxon>Metazoa</taxon>
        <taxon>Ecdysozoa</taxon>
        <taxon>Nematoda</taxon>
        <taxon>Chromadorea</taxon>
        <taxon>Rhabditida</taxon>
        <taxon>Tylenchina</taxon>
        <taxon>Panagrolaimomorpha</taxon>
        <taxon>Panagrolaimoidea</taxon>
        <taxon>Panagrolaimidae</taxon>
        <taxon>Panagrolaimus</taxon>
    </lineage>
</organism>
<evidence type="ECO:0000313" key="2">
    <source>
        <dbReference type="WBParaSite" id="ES5_v2.g20582.t1"/>
    </source>
</evidence>
<proteinExistence type="predicted"/>
<name>A0AC34FT63_9BILA</name>
<dbReference type="Proteomes" id="UP000887579">
    <property type="component" value="Unplaced"/>
</dbReference>
<accession>A0AC34FT63</accession>
<evidence type="ECO:0000313" key="1">
    <source>
        <dbReference type="Proteomes" id="UP000887579"/>
    </source>
</evidence>
<protein>
    <submittedName>
        <fullName evidence="2">VOC domain-containing protein</fullName>
    </submittedName>
</protein>
<dbReference type="WBParaSite" id="ES5_v2.g20582.t1">
    <property type="protein sequence ID" value="ES5_v2.g20582.t1"/>
    <property type="gene ID" value="ES5_v2.g20582"/>
</dbReference>
<reference evidence="2" key="1">
    <citation type="submission" date="2022-11" db="UniProtKB">
        <authorList>
            <consortium name="WormBaseParasite"/>
        </authorList>
    </citation>
    <scope>IDENTIFICATION</scope>
</reference>